<keyword evidence="6" id="KW-0539">Nucleus</keyword>
<evidence type="ECO:0000313" key="11">
    <source>
        <dbReference type="Proteomes" id="UP000235220"/>
    </source>
</evidence>
<evidence type="ECO:0000256" key="7">
    <source>
        <dbReference type="SAM" id="Coils"/>
    </source>
</evidence>
<gene>
    <name evidence="12 13" type="primary">LOC108988256</name>
</gene>
<dbReference type="STRING" id="51240.A0A2I4EC98"/>
<dbReference type="Pfam" id="PF16312">
    <property type="entry name" value="Oberon_cc"/>
    <property type="match status" value="1"/>
</dbReference>
<feature type="region of interest" description="Disordered" evidence="8">
    <location>
        <begin position="357"/>
        <end position="415"/>
    </location>
</feature>
<feature type="compositionally biased region" description="Acidic residues" evidence="8">
    <location>
        <begin position="265"/>
        <end position="285"/>
    </location>
</feature>
<evidence type="ECO:0000259" key="9">
    <source>
        <dbReference type="Pfam" id="PF07227"/>
    </source>
</evidence>
<feature type="compositionally biased region" description="Low complexity" evidence="8">
    <location>
        <begin position="227"/>
        <end position="241"/>
    </location>
</feature>
<dbReference type="GO" id="GO:0005634">
    <property type="term" value="C:nucleus"/>
    <property type="evidence" value="ECO:0000318"/>
    <property type="project" value="GO_Central"/>
</dbReference>
<dbReference type="InterPro" id="IPR032535">
    <property type="entry name" value="Oberon_CC"/>
</dbReference>
<feature type="region of interest" description="Disordered" evidence="8">
    <location>
        <begin position="514"/>
        <end position="555"/>
    </location>
</feature>
<feature type="compositionally biased region" description="Basic and acidic residues" evidence="8">
    <location>
        <begin position="748"/>
        <end position="758"/>
    </location>
</feature>
<dbReference type="InterPro" id="IPR047578">
    <property type="entry name" value="OBE1-like_PHD"/>
</dbReference>
<evidence type="ECO:0000256" key="3">
    <source>
        <dbReference type="ARBA" id="ARBA00022771"/>
    </source>
</evidence>
<keyword evidence="3" id="KW-0863">Zinc-finger</keyword>
<keyword evidence="5 7" id="KW-0175">Coiled coil</keyword>
<dbReference type="AlphaFoldDB" id="A0A2I4EC98"/>
<feature type="compositionally biased region" description="Basic and acidic residues" evidence="8">
    <location>
        <begin position="1"/>
        <end position="19"/>
    </location>
</feature>
<name>A0A2I4EC98_JUGRE</name>
<dbReference type="GO" id="GO:0008270">
    <property type="term" value="F:zinc ion binding"/>
    <property type="evidence" value="ECO:0007669"/>
    <property type="project" value="UniProtKB-KW"/>
</dbReference>
<evidence type="ECO:0000313" key="12">
    <source>
        <dbReference type="RefSeq" id="XP_018817019.1"/>
    </source>
</evidence>
<sequence>MKRLRSSEDLDSYGEKCKDPNPNPNRSSSSSHRSFYYKPDSVRKAMARYDRDRSADEDREGSRMVRKRSDHDSEGGFDRRKGGFDRYSGENRGSGAVGGGYDRTLMHRSESFCGGFSSTRREFPKGFRSERSSSAASERSRREGSVSSWRRFGSNNNGNKDSEESGRGGSRIGLRDGKSPTWSRDSAASEPSRMMRALNSSSSPIRASRASPRTNENSKDNSKSKSKSPSWSRESAASEQSRSVDVETAKKGTDEVQVDSKSGSEMEEGELEPEPEPGPEPEPNLDSESVRGVERELVHEAGAETETETEVRDHVGLKLGNSVNKEVEAESECRVEDSNMAVEDGADKVLCEEEIDMEIDMEIERELPNNEEGKEKEVDEEVQQSESESNDGMVENDEGNKEEEGARKDRQCEEEAKMDTVVFHKTSMGFEEEGKQQDKGIIDLAAKGEDLEIPALNEDENGVSEVNMRIETESLKSQNFKDKGKSVSIAPTHVADSVEDGVWIGRETREFETCRDNGDMEGPSTRGFELFSSSPVRREEKDDRSGVNSKQKDEKLMLEPLDLSLSLPNVLLPIGAADTNQATPGSPSQARSVQSLSNTFCTNSDGFTASMSFSGSQSFYHNPSCSLTQNFMDNYEQSVGSRPIFQGIEWQGQSQNESKQKEVPLYQRILMNGNGSLGQSQVVQGTSNGQAVQGHHRVLEGSSKVANGLERQLSFQRQLSGGQSRHNDDVRSPSQSVGSHDIGSNYSFDRKRGMREKSGGSLYRTGSQKEPEQLLIGGVEFVETVVARIVAEPVHVMARKFHEMTAQSIACLKESINEIMLNVDKRPQLFAIQKALQSRSDVTMDVLLKSHRAQLEILVALKTGLPDYLQQDDSVSPTHLAEVFLYLKCRNLNCKNPLPVDECDCKVCAQKNGFCSACMCLVCSKFDMASNTCSWVGCDVCLHWCHTDCGLRESYIRNGRSATGAYGTTEMQFHCVACDHPSEMFGFVNEVFQNFAKDWTAETLSRELKYVRRIFGDSKDTRGRRLHEIADKILTRLPTKSDLPEVYGHIMAFLRDANSSKFGNPAISSGKEQGKESNGMAGPSQDPTWLKSLYSEKGPQLERAASMLPSFSYDRNDKRTLESDLQASVQKQPVFDELESMVKIKQAEAKMFQERAEDARREANGLRRIAIAKSEKIEEEYKSRIAKLRLSEGENMRKQKFEELNALERAHREYFNMKMRMEADIKDLLMKMEATKRNLAM</sequence>
<dbReference type="InterPro" id="IPR004082">
    <property type="entry name" value="OBERON"/>
</dbReference>
<feature type="compositionally biased region" description="Basic and acidic residues" evidence="8">
    <location>
        <begin position="242"/>
        <end position="254"/>
    </location>
</feature>
<evidence type="ECO:0000256" key="6">
    <source>
        <dbReference type="ARBA" id="ARBA00023242"/>
    </source>
</evidence>
<dbReference type="KEGG" id="jre:108988256"/>
<dbReference type="CDD" id="cd15612">
    <property type="entry name" value="PHD_OBE1_like"/>
    <property type="match status" value="1"/>
</dbReference>
<feature type="compositionally biased region" description="Low complexity" evidence="8">
    <location>
        <begin position="24"/>
        <end position="34"/>
    </location>
</feature>
<feature type="compositionally biased region" description="Low complexity" evidence="8">
    <location>
        <begin position="200"/>
        <end position="215"/>
    </location>
</feature>
<dbReference type="GO" id="GO:0010078">
    <property type="term" value="P:maintenance of root meristem identity"/>
    <property type="evidence" value="ECO:0000318"/>
    <property type="project" value="GO_Central"/>
</dbReference>
<evidence type="ECO:0000259" key="10">
    <source>
        <dbReference type="Pfam" id="PF16312"/>
    </source>
</evidence>
<dbReference type="PRINTS" id="PR01544">
    <property type="entry name" value="ARATH130DUF"/>
</dbReference>
<dbReference type="RefSeq" id="XP_018817019.1">
    <property type="nucleotide sequence ID" value="XM_018961474.2"/>
</dbReference>
<evidence type="ECO:0000256" key="2">
    <source>
        <dbReference type="ARBA" id="ARBA00022723"/>
    </source>
</evidence>
<dbReference type="GO" id="GO:0010071">
    <property type="term" value="P:root meristem specification"/>
    <property type="evidence" value="ECO:0000318"/>
    <property type="project" value="GO_Central"/>
</dbReference>
<feature type="compositionally biased region" description="Basic and acidic residues" evidence="8">
    <location>
        <begin position="536"/>
        <end position="555"/>
    </location>
</feature>
<feature type="region of interest" description="Disordered" evidence="8">
    <location>
        <begin position="1064"/>
        <end position="1091"/>
    </location>
</feature>
<dbReference type="InterPro" id="IPR032881">
    <property type="entry name" value="Oberon-like_PHD"/>
</dbReference>
<dbReference type="GeneID" id="108988256"/>
<dbReference type="OrthoDB" id="784473at2759"/>
<feature type="domain" description="Oberon coiled-coil region" evidence="10">
    <location>
        <begin position="1103"/>
        <end position="1229"/>
    </location>
</feature>
<dbReference type="Proteomes" id="UP000235220">
    <property type="component" value="Chromosome 5"/>
</dbReference>
<feature type="compositionally biased region" description="Basic and acidic residues" evidence="8">
    <location>
        <begin position="398"/>
        <end position="415"/>
    </location>
</feature>
<dbReference type="Pfam" id="PF07227">
    <property type="entry name" value="PHD_Oberon"/>
    <property type="match status" value="1"/>
</dbReference>
<feature type="compositionally biased region" description="Basic and acidic residues" evidence="8">
    <location>
        <begin position="362"/>
        <end position="377"/>
    </location>
</feature>
<dbReference type="GO" id="GO:0010492">
    <property type="term" value="P:maintenance of shoot apical meristem identity"/>
    <property type="evidence" value="ECO:0000318"/>
    <property type="project" value="GO_Central"/>
</dbReference>
<evidence type="ECO:0000256" key="1">
    <source>
        <dbReference type="ARBA" id="ARBA00004123"/>
    </source>
</evidence>
<proteinExistence type="predicted"/>
<protein>
    <submittedName>
        <fullName evidence="12 13">Protein OBERON 4-like</fullName>
    </submittedName>
</protein>
<feature type="compositionally biased region" description="Basic and acidic residues" evidence="8">
    <location>
        <begin position="119"/>
        <end position="131"/>
    </location>
</feature>
<feature type="compositionally biased region" description="Polar residues" evidence="8">
    <location>
        <begin position="732"/>
        <end position="747"/>
    </location>
</feature>
<organism evidence="11 12">
    <name type="scientific">Juglans regia</name>
    <name type="common">English walnut</name>
    <dbReference type="NCBI Taxonomy" id="51240"/>
    <lineage>
        <taxon>Eukaryota</taxon>
        <taxon>Viridiplantae</taxon>
        <taxon>Streptophyta</taxon>
        <taxon>Embryophyta</taxon>
        <taxon>Tracheophyta</taxon>
        <taxon>Spermatophyta</taxon>
        <taxon>Magnoliopsida</taxon>
        <taxon>eudicotyledons</taxon>
        <taxon>Gunneridae</taxon>
        <taxon>Pentapetalae</taxon>
        <taxon>rosids</taxon>
        <taxon>fabids</taxon>
        <taxon>Fagales</taxon>
        <taxon>Juglandaceae</taxon>
        <taxon>Juglans</taxon>
    </lineage>
</organism>
<feature type="domain" description="Oberon-like PHD finger" evidence="9">
    <location>
        <begin position="889"/>
        <end position="1012"/>
    </location>
</feature>
<keyword evidence="2" id="KW-0479">Metal-binding</keyword>
<keyword evidence="4" id="KW-0862">Zinc</keyword>
<dbReference type="Gramene" id="Jr05_00390_p1">
    <property type="protein sequence ID" value="cds.Jr05_00390_p1"/>
    <property type="gene ID" value="Jr05_00390"/>
</dbReference>
<evidence type="ECO:0000313" key="13">
    <source>
        <dbReference type="RefSeq" id="XP_035545864.1"/>
    </source>
</evidence>
<reference evidence="12 13" key="1">
    <citation type="submission" date="2025-04" db="UniProtKB">
        <authorList>
            <consortium name="RefSeq"/>
        </authorList>
    </citation>
    <scope>IDENTIFICATION</scope>
    <source>
        <tissue evidence="12 13">Leaves</tissue>
    </source>
</reference>
<dbReference type="PANTHER" id="PTHR21736">
    <property type="entry name" value="VERNALIZATION-INSENSITIVE PROTEIN 3"/>
    <property type="match status" value="1"/>
</dbReference>
<feature type="compositionally biased region" description="Basic and acidic residues" evidence="8">
    <location>
        <begin position="288"/>
        <end position="302"/>
    </location>
</feature>
<dbReference type="RefSeq" id="XP_035545864.1">
    <property type="nucleotide sequence ID" value="XM_035689971.1"/>
</dbReference>
<feature type="region of interest" description="Disordered" evidence="8">
    <location>
        <begin position="717"/>
        <end position="767"/>
    </location>
</feature>
<dbReference type="GO" id="GO:0010468">
    <property type="term" value="P:regulation of gene expression"/>
    <property type="evidence" value="ECO:0000318"/>
    <property type="project" value="GO_Central"/>
</dbReference>
<keyword evidence="11" id="KW-1185">Reference proteome</keyword>
<accession>A0A2I4EC98</accession>
<dbReference type="PANTHER" id="PTHR21736:SF20">
    <property type="entry name" value="PROTEIN OBERON 4"/>
    <property type="match status" value="1"/>
</dbReference>
<evidence type="ECO:0000256" key="8">
    <source>
        <dbReference type="SAM" id="MobiDB-lite"/>
    </source>
</evidence>
<feature type="coiled-coil region" evidence="7">
    <location>
        <begin position="1142"/>
        <end position="1238"/>
    </location>
</feature>
<evidence type="ECO:0000256" key="5">
    <source>
        <dbReference type="ARBA" id="ARBA00023054"/>
    </source>
</evidence>
<feature type="region of interest" description="Disordered" evidence="8">
    <location>
        <begin position="1"/>
        <end position="317"/>
    </location>
</feature>
<feature type="compositionally biased region" description="Basic and acidic residues" evidence="8">
    <location>
        <begin position="40"/>
        <end position="89"/>
    </location>
</feature>
<evidence type="ECO:0000256" key="4">
    <source>
        <dbReference type="ARBA" id="ARBA00022833"/>
    </source>
</evidence>
<comment type="subcellular location">
    <subcellularLocation>
        <location evidence="1">Nucleus</location>
    </subcellularLocation>
</comment>